<dbReference type="InterPro" id="IPR015422">
    <property type="entry name" value="PyrdxlP-dep_Trfase_small"/>
</dbReference>
<dbReference type="GO" id="GO:0008483">
    <property type="term" value="F:transaminase activity"/>
    <property type="evidence" value="ECO:0007669"/>
    <property type="project" value="UniProtKB-KW"/>
</dbReference>
<keyword evidence="6" id="KW-1185">Reference proteome</keyword>
<proteinExistence type="predicted"/>
<evidence type="ECO:0000256" key="3">
    <source>
        <dbReference type="ARBA" id="ARBA00022898"/>
    </source>
</evidence>
<reference evidence="5 6" key="1">
    <citation type="submission" date="2019-10" db="EMBL/GenBank/DDBJ databases">
        <title>Draft Genome Sequence of Cytophagaceae sp. SJW1-29.</title>
        <authorList>
            <person name="Choi A."/>
        </authorList>
    </citation>
    <scope>NUCLEOTIDE SEQUENCE [LARGE SCALE GENOMIC DNA]</scope>
    <source>
        <strain evidence="5 6">SJW1-29</strain>
    </source>
</reference>
<evidence type="ECO:0000313" key="5">
    <source>
        <dbReference type="EMBL" id="MPR34614.1"/>
    </source>
</evidence>
<evidence type="ECO:0000259" key="4">
    <source>
        <dbReference type="Pfam" id="PF00155"/>
    </source>
</evidence>
<gene>
    <name evidence="5" type="ORF">GBK04_14925</name>
</gene>
<comment type="cofactor">
    <cofactor evidence="1">
        <name>pyridoxal 5'-phosphate</name>
        <dbReference type="ChEBI" id="CHEBI:597326"/>
    </cofactor>
</comment>
<keyword evidence="3" id="KW-0663">Pyridoxal phosphate</keyword>
<comment type="caution">
    <text evidence="5">The sequence shown here is derived from an EMBL/GenBank/DDBJ whole genome shotgun (WGS) entry which is preliminary data.</text>
</comment>
<evidence type="ECO:0000313" key="6">
    <source>
        <dbReference type="Proteomes" id="UP000479293"/>
    </source>
</evidence>
<dbReference type="EMBL" id="WHLY01000002">
    <property type="protein sequence ID" value="MPR34614.1"/>
    <property type="molecule type" value="Genomic_DNA"/>
</dbReference>
<dbReference type="GO" id="GO:0008710">
    <property type="term" value="F:8-amino-7-oxononanoate synthase activity"/>
    <property type="evidence" value="ECO:0007669"/>
    <property type="project" value="TreeGrafter"/>
</dbReference>
<sequence length="355" mass="39323">MTETFLTHSLPDRTVILDDGREFLWFSGTDYLGMGHDEQFQAFLIEGIRTYGTHFGSSRNNTLRLAVYEEAEEALAAYVQAPAALAVSSGMWAGQLVMKAMEKLSARFHYAPRVHPALWGKNYVPTNGTWADWVGDTIRQIEESDTEETHVVCTDSIGSPWVDAYDLTLLHGLPDNRPIWLIVDDSHSLGVLGLDGQGIFSQLPQTNTIRSIVTSSLNKALGIPGGVIFGSMGTIEELRQTPWFAGSSPAAPAYFYALRRNLSAKVYQKAHGALLANLAYFSEKVPPSGLFSSVEAYPAYCSRRADLYSFLYQAGILTSCFAYPQPTDEPVTRLVITARHQKQDLDRLAEVLLQF</sequence>
<name>A0A7C9BI07_9BACT</name>
<dbReference type="InterPro" id="IPR015421">
    <property type="entry name" value="PyrdxlP-dep_Trfase_major"/>
</dbReference>
<accession>A0A7C9BI07</accession>
<dbReference type="Gene3D" id="3.40.640.10">
    <property type="entry name" value="Type I PLP-dependent aspartate aminotransferase-like (Major domain)"/>
    <property type="match status" value="1"/>
</dbReference>
<dbReference type="PANTHER" id="PTHR13693:SF100">
    <property type="entry name" value="8-AMINO-7-OXONONANOATE SYNTHASE"/>
    <property type="match status" value="1"/>
</dbReference>
<feature type="domain" description="Aminotransferase class I/classII large" evidence="4">
    <location>
        <begin position="139"/>
        <end position="352"/>
    </location>
</feature>
<dbReference type="Proteomes" id="UP000479293">
    <property type="component" value="Unassembled WGS sequence"/>
</dbReference>
<dbReference type="SUPFAM" id="SSF53383">
    <property type="entry name" value="PLP-dependent transferases"/>
    <property type="match status" value="1"/>
</dbReference>
<keyword evidence="2 5" id="KW-0808">Transferase</keyword>
<dbReference type="GO" id="GO:0009102">
    <property type="term" value="P:biotin biosynthetic process"/>
    <property type="evidence" value="ECO:0007669"/>
    <property type="project" value="TreeGrafter"/>
</dbReference>
<dbReference type="AlphaFoldDB" id="A0A7C9BI07"/>
<evidence type="ECO:0000256" key="1">
    <source>
        <dbReference type="ARBA" id="ARBA00001933"/>
    </source>
</evidence>
<dbReference type="Pfam" id="PF00155">
    <property type="entry name" value="Aminotran_1_2"/>
    <property type="match status" value="1"/>
</dbReference>
<keyword evidence="5" id="KW-0032">Aminotransferase</keyword>
<dbReference type="InterPro" id="IPR004839">
    <property type="entry name" value="Aminotransferase_I/II_large"/>
</dbReference>
<dbReference type="GO" id="GO:0030170">
    <property type="term" value="F:pyridoxal phosphate binding"/>
    <property type="evidence" value="ECO:0007669"/>
    <property type="project" value="InterPro"/>
</dbReference>
<evidence type="ECO:0000256" key="2">
    <source>
        <dbReference type="ARBA" id="ARBA00022679"/>
    </source>
</evidence>
<dbReference type="InterPro" id="IPR015424">
    <property type="entry name" value="PyrdxlP-dep_Trfase"/>
</dbReference>
<protein>
    <submittedName>
        <fullName evidence="5">Aminotransferase class I/II-fold pyridoxal phosphate-dependent enzyme</fullName>
    </submittedName>
</protein>
<dbReference type="PANTHER" id="PTHR13693">
    <property type="entry name" value="CLASS II AMINOTRANSFERASE/8-AMINO-7-OXONONANOATE SYNTHASE"/>
    <property type="match status" value="1"/>
</dbReference>
<organism evidence="5 6">
    <name type="scientific">Salmonirosea aquatica</name>
    <dbReference type="NCBI Taxonomy" id="2654236"/>
    <lineage>
        <taxon>Bacteria</taxon>
        <taxon>Pseudomonadati</taxon>
        <taxon>Bacteroidota</taxon>
        <taxon>Cytophagia</taxon>
        <taxon>Cytophagales</taxon>
        <taxon>Spirosomataceae</taxon>
        <taxon>Salmonirosea</taxon>
    </lineage>
</organism>
<dbReference type="RefSeq" id="WP_152760990.1">
    <property type="nucleotide sequence ID" value="NZ_WHLY01000002.1"/>
</dbReference>
<dbReference type="Gene3D" id="3.90.1150.10">
    <property type="entry name" value="Aspartate Aminotransferase, domain 1"/>
    <property type="match status" value="1"/>
</dbReference>
<dbReference type="InterPro" id="IPR050087">
    <property type="entry name" value="AON_synthase_class-II"/>
</dbReference>